<keyword evidence="2" id="KW-0548">Nucleotidyltransferase</keyword>
<organism evidence="2 3">
    <name type="scientific">Tanacetum coccineum</name>
    <dbReference type="NCBI Taxonomy" id="301880"/>
    <lineage>
        <taxon>Eukaryota</taxon>
        <taxon>Viridiplantae</taxon>
        <taxon>Streptophyta</taxon>
        <taxon>Embryophyta</taxon>
        <taxon>Tracheophyta</taxon>
        <taxon>Spermatophyta</taxon>
        <taxon>Magnoliopsida</taxon>
        <taxon>eudicotyledons</taxon>
        <taxon>Gunneridae</taxon>
        <taxon>Pentapetalae</taxon>
        <taxon>asterids</taxon>
        <taxon>campanulids</taxon>
        <taxon>Asterales</taxon>
        <taxon>Asteraceae</taxon>
        <taxon>Asteroideae</taxon>
        <taxon>Anthemideae</taxon>
        <taxon>Anthemidinae</taxon>
        <taxon>Tanacetum</taxon>
    </lineage>
</organism>
<evidence type="ECO:0000313" key="3">
    <source>
        <dbReference type="Proteomes" id="UP001151760"/>
    </source>
</evidence>
<keyword evidence="2" id="KW-0695">RNA-directed DNA polymerase</keyword>
<dbReference type="EMBL" id="BQNB010013635">
    <property type="protein sequence ID" value="GJT18408.1"/>
    <property type="molecule type" value="Genomic_DNA"/>
</dbReference>
<comment type="caution">
    <text evidence="2">The sequence shown here is derived from an EMBL/GenBank/DDBJ whole genome shotgun (WGS) entry which is preliminary data.</text>
</comment>
<reference evidence="2" key="1">
    <citation type="journal article" date="2022" name="Int. J. Mol. Sci.">
        <title>Draft Genome of Tanacetum Coccineum: Genomic Comparison of Closely Related Tanacetum-Family Plants.</title>
        <authorList>
            <person name="Yamashiro T."/>
            <person name="Shiraishi A."/>
            <person name="Nakayama K."/>
            <person name="Satake H."/>
        </authorList>
    </citation>
    <scope>NUCLEOTIDE SEQUENCE</scope>
</reference>
<accession>A0ABQ5BXM9</accession>
<dbReference type="InterPro" id="IPR026960">
    <property type="entry name" value="RVT-Znf"/>
</dbReference>
<reference evidence="2" key="2">
    <citation type="submission" date="2022-01" db="EMBL/GenBank/DDBJ databases">
        <authorList>
            <person name="Yamashiro T."/>
            <person name="Shiraishi A."/>
            <person name="Satake H."/>
            <person name="Nakayama K."/>
        </authorList>
    </citation>
    <scope>NUCLEOTIDE SEQUENCE</scope>
</reference>
<gene>
    <name evidence="2" type="ORF">Tco_0877114</name>
</gene>
<dbReference type="Pfam" id="PF13966">
    <property type="entry name" value="zf-RVT"/>
    <property type="match status" value="1"/>
</dbReference>
<protein>
    <submittedName>
        <fullName evidence="2">RNA-directed DNA polymerase, eukaryota</fullName>
    </submittedName>
</protein>
<dbReference type="Proteomes" id="UP001151760">
    <property type="component" value="Unassembled WGS sequence"/>
</dbReference>
<dbReference type="GO" id="GO:0003964">
    <property type="term" value="F:RNA-directed DNA polymerase activity"/>
    <property type="evidence" value="ECO:0007669"/>
    <property type="project" value="UniProtKB-KW"/>
</dbReference>
<proteinExistence type="predicted"/>
<keyword evidence="2" id="KW-0808">Transferase</keyword>
<evidence type="ECO:0000313" key="2">
    <source>
        <dbReference type="EMBL" id="GJT18408.1"/>
    </source>
</evidence>
<keyword evidence="3" id="KW-1185">Reference proteome</keyword>
<evidence type="ECO:0000259" key="1">
    <source>
        <dbReference type="Pfam" id="PF13966"/>
    </source>
</evidence>
<feature type="domain" description="Reverse transcriptase zinc-binding" evidence="1">
    <location>
        <begin position="86"/>
        <end position="149"/>
    </location>
</feature>
<name>A0ABQ5BXM9_9ASTR</name>
<sequence length="253" mass="29511">METLEMIWSPQYVETGGSGSSQNSIVFYIPLDIMKFAILDTLRGKAWRKLLENKDRWVCDLNGNGDFRVKEIRKALDDIFLPFAAEATRWVKVVPIKLNVFAWRARIDRLPSRNNLASRGVVLDSDVCPLCGVVPEDIEHVLFRCDTALSLHRRVCSWWDLEQQDVLSFSDWNNWFASIRLSAKIKSILEGVFVVTWWHIWLFRNRSIFGSSPPRRSVLFNDIIMRSFTWISSRCNSSFTWESWLKNPSLFSL</sequence>